<accession>A0A6N4XPF3</accession>
<dbReference type="Pfam" id="PF13460">
    <property type="entry name" value="NAD_binding_10"/>
    <property type="match status" value="1"/>
</dbReference>
<evidence type="ECO:0000313" key="2">
    <source>
        <dbReference type="EMBL" id="CAA7386016.1"/>
    </source>
</evidence>
<dbReference type="PANTHER" id="PTHR43355:SF2">
    <property type="entry name" value="FLAVIN REDUCTASE (NADPH)"/>
    <property type="match status" value="1"/>
</dbReference>
<dbReference type="PANTHER" id="PTHR43355">
    <property type="entry name" value="FLAVIN REDUCTASE (NADPH)"/>
    <property type="match status" value="1"/>
</dbReference>
<dbReference type="GO" id="GO:0016646">
    <property type="term" value="F:oxidoreductase activity, acting on the CH-NH group of donors, NAD or NADP as acceptor"/>
    <property type="evidence" value="ECO:0007669"/>
    <property type="project" value="TreeGrafter"/>
</dbReference>
<evidence type="ECO:0000313" key="3">
    <source>
        <dbReference type="Proteomes" id="UP000445309"/>
    </source>
</evidence>
<organism evidence="2 3">
    <name type="scientific">Chryseobacterium fistulae</name>
    <dbReference type="NCBI Taxonomy" id="2675058"/>
    <lineage>
        <taxon>Bacteria</taxon>
        <taxon>Pseudomonadati</taxon>
        <taxon>Bacteroidota</taxon>
        <taxon>Flavobacteriia</taxon>
        <taxon>Flavobacteriales</taxon>
        <taxon>Weeksellaceae</taxon>
        <taxon>Chryseobacterium group</taxon>
        <taxon>Chryseobacterium</taxon>
    </lineage>
</organism>
<evidence type="ECO:0000259" key="1">
    <source>
        <dbReference type="Pfam" id="PF13460"/>
    </source>
</evidence>
<feature type="domain" description="NAD(P)-binding" evidence="1">
    <location>
        <begin position="34"/>
        <end position="222"/>
    </location>
</feature>
<protein>
    <recommendedName>
        <fullName evidence="1">NAD(P)-binding domain-containing protein</fullName>
    </recommendedName>
</protein>
<proteinExistence type="predicted"/>
<dbReference type="InterPro" id="IPR036291">
    <property type="entry name" value="NAD(P)-bd_dom_sf"/>
</dbReference>
<dbReference type="EMBL" id="CACVBY010000004">
    <property type="protein sequence ID" value="CAA7386016.1"/>
    <property type="molecule type" value="Genomic_DNA"/>
</dbReference>
<gene>
    <name evidence="2" type="ORF">CHRY9393_00305</name>
</gene>
<dbReference type="AlphaFoldDB" id="A0A6N4XPF3"/>
<dbReference type="Proteomes" id="UP000445309">
    <property type="component" value="Unassembled WGS sequence"/>
</dbReference>
<dbReference type="InterPro" id="IPR051606">
    <property type="entry name" value="Polyketide_Oxido-like"/>
</dbReference>
<name>A0A6N4XPF3_9FLAO</name>
<keyword evidence="3" id="KW-1185">Reference proteome</keyword>
<dbReference type="SUPFAM" id="SSF51735">
    <property type="entry name" value="NAD(P)-binding Rossmann-fold domains"/>
    <property type="match status" value="1"/>
</dbReference>
<sequence>MNKNVKTKSVFIFLLIVQKSNKIIMKTHTIAVIGGTGKSGRYLVDSLLNKKYSIKLLARNPENLNIRNSLVEIIKGDARNECDIAHLIKDCNVVLSTLGQPRGESSIFSEATQNVIKAMEYYQIKRYIVTTGLSVNTFLDQKSDRVKMATDWMYKNYPETTMDKQKEYELLLKSSLDWTLVRLPLIHETIERFSMEENVRDCVGESISATDLAEFLVSQIEDQRFRKQSPFLYNIL</sequence>
<dbReference type="InterPro" id="IPR016040">
    <property type="entry name" value="NAD(P)-bd_dom"/>
</dbReference>
<reference evidence="2 3" key="1">
    <citation type="submission" date="2020-01" db="EMBL/GenBank/DDBJ databases">
        <authorList>
            <person name="Rodrigo-Torres L."/>
            <person name="Arahal R. D."/>
            <person name="Lucena T."/>
        </authorList>
    </citation>
    <scope>NUCLEOTIDE SEQUENCE [LARGE SCALE GENOMIC DNA]</scope>
    <source>
        <strain evidence="2 3">CECT 9393</strain>
    </source>
</reference>
<dbReference type="Gene3D" id="3.40.50.720">
    <property type="entry name" value="NAD(P)-binding Rossmann-like Domain"/>
    <property type="match status" value="1"/>
</dbReference>